<dbReference type="EMBL" id="JAZHGA010000004">
    <property type="protein sequence ID" value="MEM5339680.1"/>
    <property type="molecule type" value="Genomic_DNA"/>
</dbReference>
<comment type="similarity">
    <text evidence="1">Belongs to the LysR transcriptional regulatory family.</text>
</comment>
<dbReference type="Gene3D" id="1.10.10.10">
    <property type="entry name" value="Winged helix-like DNA-binding domain superfamily/Winged helix DNA-binding domain"/>
    <property type="match status" value="1"/>
</dbReference>
<sequence length="305" mass="33554">MRFKLRQMEVFRAVMLTGSINAAARMLYVSQPAVSKLVAHTETTLGLRLFERAKGRLIPTAEAQALFREVEQVYQSALRVDEFARALALGPASLLRVACSPSLAPAVVAPAIVELKRQLPGLSVDWHTSLMADMPLEVLSKTVDVAVTSLPIEHEHLEAVPFMRGRMVCALPPDHPLARHERISLADLKHEPMILFRRDIPFGTMIVRACQQADVELTSVVDVTRADQALALVRGGLGLAIVDEFATRGADCIVRPLVENLEMVATFVYSKFSPPSRSATELMQAVCRRAEVLGTRIGSMPDEPR</sequence>
<evidence type="ECO:0000313" key="7">
    <source>
        <dbReference type="EMBL" id="TXC80300.1"/>
    </source>
</evidence>
<dbReference type="PANTHER" id="PTHR30427">
    <property type="entry name" value="TRANSCRIPTIONAL ACTIVATOR PROTEIN LYSR"/>
    <property type="match status" value="1"/>
</dbReference>
<keyword evidence="9" id="KW-1185">Reference proteome</keyword>
<evidence type="ECO:0000313" key="8">
    <source>
        <dbReference type="Proteomes" id="UP000321776"/>
    </source>
</evidence>
<dbReference type="SUPFAM" id="SSF46785">
    <property type="entry name" value="Winged helix' DNA-binding domain"/>
    <property type="match status" value="1"/>
</dbReference>
<dbReference type="Pfam" id="PF03466">
    <property type="entry name" value="LysR_substrate"/>
    <property type="match status" value="1"/>
</dbReference>
<dbReference type="SUPFAM" id="SSF53850">
    <property type="entry name" value="Periplasmic binding protein-like II"/>
    <property type="match status" value="1"/>
</dbReference>
<dbReference type="EMBL" id="VOQS01000005">
    <property type="protein sequence ID" value="TXC80300.1"/>
    <property type="molecule type" value="Genomic_DNA"/>
</dbReference>
<dbReference type="GO" id="GO:0003700">
    <property type="term" value="F:DNA-binding transcription factor activity"/>
    <property type="evidence" value="ECO:0007669"/>
    <property type="project" value="InterPro"/>
</dbReference>
<dbReference type="Gene3D" id="3.40.190.290">
    <property type="match status" value="1"/>
</dbReference>
<organism evidence="7 8">
    <name type="scientific">Paraburkholderia azotifigens</name>
    <dbReference type="NCBI Taxonomy" id="2057004"/>
    <lineage>
        <taxon>Bacteria</taxon>
        <taxon>Pseudomonadati</taxon>
        <taxon>Pseudomonadota</taxon>
        <taxon>Betaproteobacteria</taxon>
        <taxon>Burkholderiales</taxon>
        <taxon>Burkholderiaceae</taxon>
        <taxon>Paraburkholderia</taxon>
    </lineage>
</organism>
<evidence type="ECO:0000313" key="6">
    <source>
        <dbReference type="EMBL" id="MEM5339680.1"/>
    </source>
</evidence>
<dbReference type="InterPro" id="IPR036390">
    <property type="entry name" value="WH_DNA-bd_sf"/>
</dbReference>
<evidence type="ECO:0000256" key="1">
    <source>
        <dbReference type="ARBA" id="ARBA00009437"/>
    </source>
</evidence>
<dbReference type="Pfam" id="PF00126">
    <property type="entry name" value="HTH_1"/>
    <property type="match status" value="1"/>
</dbReference>
<dbReference type="PROSITE" id="PS50931">
    <property type="entry name" value="HTH_LYSR"/>
    <property type="match status" value="1"/>
</dbReference>
<evidence type="ECO:0000313" key="9">
    <source>
        <dbReference type="Proteomes" id="UP001481677"/>
    </source>
</evidence>
<comment type="caution">
    <text evidence="7">The sequence shown here is derived from an EMBL/GenBank/DDBJ whole genome shotgun (WGS) entry which is preliminary data.</text>
</comment>
<accession>A0A5C6V692</accession>
<protein>
    <submittedName>
        <fullName evidence="7">LysR family transcriptional regulator</fullName>
    </submittedName>
    <submittedName>
        <fullName evidence="6">LysR substrate-binding domain-containing protein</fullName>
    </submittedName>
</protein>
<dbReference type="AlphaFoldDB" id="A0A5C6V692"/>
<dbReference type="Proteomes" id="UP000321776">
    <property type="component" value="Unassembled WGS sequence"/>
</dbReference>
<evidence type="ECO:0000256" key="4">
    <source>
        <dbReference type="ARBA" id="ARBA00023163"/>
    </source>
</evidence>
<evidence type="ECO:0000256" key="2">
    <source>
        <dbReference type="ARBA" id="ARBA00023015"/>
    </source>
</evidence>
<dbReference type="InterPro" id="IPR000847">
    <property type="entry name" value="LysR_HTH_N"/>
</dbReference>
<dbReference type="InterPro" id="IPR005119">
    <property type="entry name" value="LysR_subst-bd"/>
</dbReference>
<dbReference type="PRINTS" id="PR00039">
    <property type="entry name" value="HTHLYSR"/>
</dbReference>
<dbReference type="GO" id="GO:0043565">
    <property type="term" value="F:sequence-specific DNA binding"/>
    <property type="evidence" value="ECO:0007669"/>
    <property type="project" value="TreeGrafter"/>
</dbReference>
<keyword evidence="3" id="KW-0238">DNA-binding</keyword>
<reference evidence="6 9" key="3">
    <citation type="submission" date="2024-01" db="EMBL/GenBank/DDBJ databases">
        <title>The diversity of rhizobia nodulating Mimosa spp. in eleven states of Brazil covering several biomes is determined by host plant, location, and edaphic factors.</title>
        <authorList>
            <person name="Rouws L."/>
            <person name="Barauna A."/>
            <person name="Beukes C."/>
            <person name="De Faria S.M."/>
            <person name="Gross E."/>
            <person name="Dos Reis Junior F.B."/>
            <person name="Simon M."/>
            <person name="Maluk M."/>
            <person name="Odee D.W."/>
            <person name="Kenicer G."/>
            <person name="Young J.P.W."/>
            <person name="Reis V.M."/>
            <person name="Zilli J."/>
            <person name="James E.K."/>
        </authorList>
    </citation>
    <scope>NUCLEOTIDE SEQUENCE [LARGE SCALE GENOMIC DNA]</scope>
    <source>
        <strain evidence="6 9">JPY530</strain>
    </source>
</reference>
<keyword evidence="4" id="KW-0804">Transcription</keyword>
<reference evidence="7 8" key="1">
    <citation type="journal article" date="2018" name="Int. J. Syst. Evol. Microbiol.">
        <title>Paraburkholderia azotifigens sp. nov., a nitrogen-fixing bacterium isolated from paddy soil.</title>
        <authorList>
            <person name="Choi G.M."/>
            <person name="Im W.T."/>
        </authorList>
    </citation>
    <scope>NUCLEOTIDE SEQUENCE [LARGE SCALE GENOMIC DNA]</scope>
    <source>
        <strain evidence="7 8">NF 2-5-3</strain>
    </source>
</reference>
<reference evidence="7" key="2">
    <citation type="submission" date="2019-08" db="EMBL/GenBank/DDBJ databases">
        <authorList>
            <person name="Im W.-T."/>
        </authorList>
    </citation>
    <scope>NUCLEOTIDE SEQUENCE</scope>
    <source>
        <strain evidence="7">NF 2-5-3</strain>
    </source>
</reference>
<dbReference type="Proteomes" id="UP001481677">
    <property type="component" value="Unassembled WGS sequence"/>
</dbReference>
<feature type="domain" description="HTH lysR-type" evidence="5">
    <location>
        <begin position="3"/>
        <end position="60"/>
    </location>
</feature>
<proteinExistence type="inferred from homology"/>
<dbReference type="GO" id="GO:0010628">
    <property type="term" value="P:positive regulation of gene expression"/>
    <property type="evidence" value="ECO:0007669"/>
    <property type="project" value="TreeGrafter"/>
</dbReference>
<evidence type="ECO:0000259" key="5">
    <source>
        <dbReference type="PROSITE" id="PS50931"/>
    </source>
</evidence>
<keyword evidence="2" id="KW-0805">Transcription regulation</keyword>
<dbReference type="RefSeq" id="WP_147237836.1">
    <property type="nucleotide sequence ID" value="NZ_JAZHFZ010000004.1"/>
</dbReference>
<name>A0A5C6V692_9BURK</name>
<dbReference type="InterPro" id="IPR036388">
    <property type="entry name" value="WH-like_DNA-bd_sf"/>
</dbReference>
<evidence type="ECO:0000256" key="3">
    <source>
        <dbReference type="ARBA" id="ARBA00023125"/>
    </source>
</evidence>
<gene>
    <name evidence="7" type="ORF">FRZ40_39095</name>
    <name evidence="6" type="ORF">V4C56_08545</name>
</gene>
<dbReference type="PANTHER" id="PTHR30427:SF1">
    <property type="entry name" value="TRANSCRIPTIONAL ACTIVATOR PROTEIN LYSR"/>
    <property type="match status" value="1"/>
</dbReference>